<accession>A0AAF0Q8Y1</accession>
<evidence type="ECO:0000313" key="1">
    <source>
        <dbReference type="EMBL" id="WMV18538.1"/>
    </source>
</evidence>
<reference evidence="1" key="1">
    <citation type="submission" date="2023-08" db="EMBL/GenBank/DDBJ databases">
        <title>A de novo genome assembly of Solanum verrucosum Schlechtendal, a Mexican diploid species geographically isolated from the other diploid A-genome species in potato relatives.</title>
        <authorList>
            <person name="Hosaka K."/>
        </authorList>
    </citation>
    <scope>NUCLEOTIDE SEQUENCE</scope>
    <source>
        <tissue evidence="1">Young leaves</tissue>
    </source>
</reference>
<proteinExistence type="predicted"/>
<protein>
    <submittedName>
        <fullName evidence="1">Uncharacterized protein</fullName>
    </submittedName>
</protein>
<gene>
    <name evidence="1" type="ORF">MTR67_011923</name>
</gene>
<keyword evidence="2" id="KW-1185">Reference proteome</keyword>
<sequence>MVLEHKAQES</sequence>
<dbReference type="Proteomes" id="UP001234989">
    <property type="component" value="Chromosome 3"/>
</dbReference>
<dbReference type="EMBL" id="CP133614">
    <property type="protein sequence ID" value="WMV18538.1"/>
    <property type="molecule type" value="Genomic_DNA"/>
</dbReference>
<organism evidence="1 2">
    <name type="scientific">Solanum verrucosum</name>
    <dbReference type="NCBI Taxonomy" id="315347"/>
    <lineage>
        <taxon>Eukaryota</taxon>
        <taxon>Viridiplantae</taxon>
        <taxon>Streptophyta</taxon>
        <taxon>Embryophyta</taxon>
        <taxon>Tracheophyta</taxon>
        <taxon>Spermatophyta</taxon>
        <taxon>Magnoliopsida</taxon>
        <taxon>eudicotyledons</taxon>
        <taxon>Gunneridae</taxon>
        <taxon>Pentapetalae</taxon>
        <taxon>asterids</taxon>
        <taxon>lamiids</taxon>
        <taxon>Solanales</taxon>
        <taxon>Solanaceae</taxon>
        <taxon>Solanoideae</taxon>
        <taxon>Solaneae</taxon>
        <taxon>Solanum</taxon>
    </lineage>
</organism>
<name>A0AAF0Q8Y1_SOLVR</name>
<evidence type="ECO:0000313" key="2">
    <source>
        <dbReference type="Proteomes" id="UP001234989"/>
    </source>
</evidence>